<dbReference type="SUPFAM" id="SSF53756">
    <property type="entry name" value="UDP-Glycosyltransferase/glycogen phosphorylase"/>
    <property type="match status" value="1"/>
</dbReference>
<dbReference type="Gene3D" id="3.40.50.2000">
    <property type="entry name" value="Glycogen Phosphorylase B"/>
    <property type="match status" value="1"/>
</dbReference>
<proteinExistence type="predicted"/>
<protein>
    <submittedName>
        <fullName evidence="2">Uncharacterized protein conserved in bacteria</fullName>
    </submittedName>
</protein>
<feature type="domain" description="Spore protein YkvP/CgeB glycosyl transferase-like" evidence="1">
    <location>
        <begin position="242"/>
        <end position="372"/>
    </location>
</feature>
<dbReference type="AlphaFoldDB" id="A0A174Z167"/>
<accession>A0A174Z167</accession>
<organism evidence="2 3">
    <name type="scientific">Lachnospira eligens</name>
    <dbReference type="NCBI Taxonomy" id="39485"/>
    <lineage>
        <taxon>Bacteria</taxon>
        <taxon>Bacillati</taxon>
        <taxon>Bacillota</taxon>
        <taxon>Clostridia</taxon>
        <taxon>Lachnospirales</taxon>
        <taxon>Lachnospiraceae</taxon>
        <taxon>Lachnospira</taxon>
    </lineage>
</organism>
<dbReference type="EMBL" id="CZBU01000005">
    <property type="protein sequence ID" value="CUQ78649.1"/>
    <property type="molecule type" value="Genomic_DNA"/>
</dbReference>
<evidence type="ECO:0000313" key="2">
    <source>
        <dbReference type="EMBL" id="CUQ78649.1"/>
    </source>
</evidence>
<sequence>MILFYQWNAFMQRGMENALKRLNIEYEVYYDCARDWDSDNEFADKFRKRITAGIYDVVISVNFMPVISDICNDCSVKYVSWVYDSPLHIRRLDTLKNKCNYIFFFDRAQADYYLADGVTGARHLALAADPDVFAGVKTGTYDCDVAFLGQLYKSEYQDLCRGLSLYSRGYLEGIIAAQSQINGGYIIDEMLTADTLRLVNSDFLKASKGRFSVTGRELSYTLAKETTGRQRYTALALLSDRCNVNVYSNDTDGRLEKASFCGYVDYYDKMPAVFRSSKINLNISLCTIQTGIPLRVLDIMACGGFVLTNMQPELMEYFIPGEDVAVYEDMKDMIAKVQFYLEHEELRKRIAHNGYLKVCEMFRFDDRIKYMLEIADEK</sequence>
<name>A0A174Z167_9FIRM</name>
<dbReference type="Pfam" id="PF13524">
    <property type="entry name" value="Glyco_trans_1_2"/>
    <property type="match status" value="1"/>
</dbReference>
<dbReference type="RefSeq" id="WP_055216134.1">
    <property type="nucleotide sequence ID" value="NZ_CZBU01000005.1"/>
</dbReference>
<reference evidence="2 3" key="1">
    <citation type="submission" date="2015-09" db="EMBL/GenBank/DDBJ databases">
        <authorList>
            <consortium name="Pathogen Informatics"/>
        </authorList>
    </citation>
    <scope>NUCLEOTIDE SEQUENCE [LARGE SCALE GENOMIC DNA]</scope>
    <source>
        <strain evidence="2 3">2789STDY5834875</strain>
    </source>
</reference>
<evidence type="ECO:0000259" key="1">
    <source>
        <dbReference type="Pfam" id="PF13524"/>
    </source>
</evidence>
<gene>
    <name evidence="2" type="ORF">ERS852490_02298</name>
</gene>
<dbReference type="Proteomes" id="UP000095621">
    <property type="component" value="Unassembled WGS sequence"/>
</dbReference>
<evidence type="ECO:0000313" key="3">
    <source>
        <dbReference type="Proteomes" id="UP000095621"/>
    </source>
</evidence>
<dbReference type="InterPro" id="IPR055259">
    <property type="entry name" value="YkvP/CgeB_Glyco_trans-like"/>
</dbReference>